<organism evidence="4 5">
    <name type="scientific">Variovorax defluvii</name>
    <dbReference type="NCBI Taxonomy" id="913761"/>
    <lineage>
        <taxon>Bacteria</taxon>
        <taxon>Pseudomonadati</taxon>
        <taxon>Pseudomonadota</taxon>
        <taxon>Betaproteobacteria</taxon>
        <taxon>Burkholderiales</taxon>
        <taxon>Comamonadaceae</taxon>
        <taxon>Variovorax</taxon>
    </lineage>
</organism>
<dbReference type="PANTHER" id="PTHR43639:SF1">
    <property type="entry name" value="SHORT-CHAIN DEHYDROGENASE_REDUCTASE FAMILY PROTEIN"/>
    <property type="match status" value="1"/>
</dbReference>
<evidence type="ECO:0000256" key="2">
    <source>
        <dbReference type="ARBA" id="ARBA00023002"/>
    </source>
</evidence>
<keyword evidence="5" id="KW-1185">Reference proteome</keyword>
<sequence>MNSGKIALVTGGSRGLGRNMALHLAREGHDVIVTYRTRADEAADVQAQIEALGRRAAILPLDVADLASFPVFSAQLREVLKRHWDRQTFDFLVNNGGTNGQGKLGETEEGVFDALANVHFKGVYFLTQQLLPQISDGGAIVCVSSGLTRIAIPGYGPYAAMKSAVETLVRYWAKELGPRRIRVNAIAPGAIATDFSREVYEANPQLPIMIAQNTALGRMGQADDIGPVVAFLCSEAAAWVNAQRLEVSGGQMI</sequence>
<dbReference type="PANTHER" id="PTHR43639">
    <property type="entry name" value="OXIDOREDUCTASE, SHORT-CHAIN DEHYDROGENASE/REDUCTASE FAMILY (AFU_ORTHOLOGUE AFUA_5G02870)"/>
    <property type="match status" value="1"/>
</dbReference>
<dbReference type="InterPro" id="IPR057326">
    <property type="entry name" value="KR_dom"/>
</dbReference>
<name>A0ABP8IDY3_9BURK</name>
<feature type="domain" description="Ketoreductase" evidence="3">
    <location>
        <begin position="5"/>
        <end position="189"/>
    </location>
</feature>
<comment type="caution">
    <text evidence="4">The sequence shown here is derived from an EMBL/GenBank/DDBJ whole genome shotgun (WGS) entry which is preliminary data.</text>
</comment>
<proteinExistence type="inferred from homology"/>
<dbReference type="Proteomes" id="UP001500975">
    <property type="component" value="Unassembled WGS sequence"/>
</dbReference>
<protein>
    <submittedName>
        <fullName evidence="4">SDR family oxidoreductase</fullName>
    </submittedName>
</protein>
<dbReference type="PRINTS" id="PR00081">
    <property type="entry name" value="GDHRDH"/>
</dbReference>
<accession>A0ABP8IDY3</accession>
<evidence type="ECO:0000313" key="5">
    <source>
        <dbReference type="Proteomes" id="UP001500975"/>
    </source>
</evidence>
<dbReference type="InterPro" id="IPR002347">
    <property type="entry name" value="SDR_fam"/>
</dbReference>
<dbReference type="SUPFAM" id="SSF51735">
    <property type="entry name" value="NAD(P)-binding Rossmann-fold domains"/>
    <property type="match status" value="1"/>
</dbReference>
<reference evidence="5" key="1">
    <citation type="journal article" date="2019" name="Int. J. Syst. Evol. Microbiol.">
        <title>The Global Catalogue of Microorganisms (GCM) 10K type strain sequencing project: providing services to taxonomists for standard genome sequencing and annotation.</title>
        <authorList>
            <consortium name="The Broad Institute Genomics Platform"/>
            <consortium name="The Broad Institute Genome Sequencing Center for Infectious Disease"/>
            <person name="Wu L."/>
            <person name="Ma J."/>
        </authorList>
    </citation>
    <scope>NUCLEOTIDE SEQUENCE [LARGE SCALE GENOMIC DNA]</scope>
    <source>
        <strain evidence="5">JCM 17804</strain>
    </source>
</reference>
<dbReference type="Gene3D" id="3.40.50.720">
    <property type="entry name" value="NAD(P)-binding Rossmann-like Domain"/>
    <property type="match status" value="1"/>
</dbReference>
<comment type="similarity">
    <text evidence="1">Belongs to the short-chain dehydrogenases/reductases (SDR) family.</text>
</comment>
<dbReference type="Pfam" id="PF13561">
    <property type="entry name" value="adh_short_C2"/>
    <property type="match status" value="1"/>
</dbReference>
<dbReference type="InterPro" id="IPR036291">
    <property type="entry name" value="NAD(P)-bd_dom_sf"/>
</dbReference>
<gene>
    <name evidence="4" type="ORF">GCM10023165_49530</name>
</gene>
<evidence type="ECO:0000259" key="3">
    <source>
        <dbReference type="SMART" id="SM00822"/>
    </source>
</evidence>
<keyword evidence="2" id="KW-0560">Oxidoreductase</keyword>
<evidence type="ECO:0000313" key="4">
    <source>
        <dbReference type="EMBL" id="GAA4356478.1"/>
    </source>
</evidence>
<evidence type="ECO:0000256" key="1">
    <source>
        <dbReference type="ARBA" id="ARBA00006484"/>
    </source>
</evidence>
<dbReference type="EMBL" id="BAABGJ010000080">
    <property type="protein sequence ID" value="GAA4356478.1"/>
    <property type="molecule type" value="Genomic_DNA"/>
</dbReference>
<dbReference type="SMART" id="SM00822">
    <property type="entry name" value="PKS_KR"/>
    <property type="match status" value="1"/>
</dbReference>